<dbReference type="Gene3D" id="3.10.580.10">
    <property type="entry name" value="CBS-domain"/>
    <property type="match status" value="1"/>
</dbReference>
<feature type="domain" description="CBS" evidence="4">
    <location>
        <begin position="95"/>
        <end position="153"/>
    </location>
</feature>
<dbReference type="PANTHER" id="PTHR43080">
    <property type="entry name" value="CBS DOMAIN-CONTAINING PROTEIN CBSX3, MITOCHONDRIAL"/>
    <property type="match status" value="1"/>
</dbReference>
<proteinExistence type="predicted"/>
<dbReference type="InterPro" id="IPR000644">
    <property type="entry name" value="CBS_dom"/>
</dbReference>
<protein>
    <submittedName>
        <fullName evidence="5">HPP family protein</fullName>
    </submittedName>
</protein>
<keyword evidence="1 2" id="KW-0129">CBS domain</keyword>
<dbReference type="InterPro" id="IPR046342">
    <property type="entry name" value="CBS_dom_sf"/>
</dbReference>
<comment type="caution">
    <text evidence="5">The sequence shown here is derived from an EMBL/GenBank/DDBJ whole genome shotgun (WGS) entry which is preliminary data.</text>
</comment>
<dbReference type="Proteomes" id="UP001597045">
    <property type="component" value="Unassembled WGS sequence"/>
</dbReference>
<feature type="region of interest" description="Disordered" evidence="3">
    <location>
        <begin position="157"/>
        <end position="176"/>
    </location>
</feature>
<organism evidence="5 6">
    <name type="scientific">Kibdelosporangium lantanae</name>
    <dbReference type="NCBI Taxonomy" id="1497396"/>
    <lineage>
        <taxon>Bacteria</taxon>
        <taxon>Bacillati</taxon>
        <taxon>Actinomycetota</taxon>
        <taxon>Actinomycetes</taxon>
        <taxon>Pseudonocardiales</taxon>
        <taxon>Pseudonocardiaceae</taxon>
        <taxon>Kibdelosporangium</taxon>
    </lineage>
</organism>
<feature type="region of interest" description="Disordered" evidence="3">
    <location>
        <begin position="1"/>
        <end position="30"/>
    </location>
</feature>
<dbReference type="PANTHER" id="PTHR43080:SF2">
    <property type="entry name" value="CBS DOMAIN-CONTAINING PROTEIN"/>
    <property type="match status" value="1"/>
</dbReference>
<dbReference type="SMART" id="SM00116">
    <property type="entry name" value="CBS"/>
    <property type="match status" value="1"/>
</dbReference>
<evidence type="ECO:0000256" key="2">
    <source>
        <dbReference type="PROSITE-ProRule" id="PRU00703"/>
    </source>
</evidence>
<evidence type="ECO:0000313" key="6">
    <source>
        <dbReference type="Proteomes" id="UP001597045"/>
    </source>
</evidence>
<keyword evidence="6" id="KW-1185">Reference proteome</keyword>
<evidence type="ECO:0000256" key="1">
    <source>
        <dbReference type="ARBA" id="ARBA00023122"/>
    </source>
</evidence>
<evidence type="ECO:0000256" key="3">
    <source>
        <dbReference type="SAM" id="MobiDB-lite"/>
    </source>
</evidence>
<dbReference type="Pfam" id="PF00571">
    <property type="entry name" value="CBS"/>
    <property type="match status" value="1"/>
</dbReference>
<accession>A0ABW3MF00</accession>
<dbReference type="InterPro" id="IPR051257">
    <property type="entry name" value="Diverse_CBS-Domain"/>
</dbReference>
<sequence length="222" mass="23754">MPGVEACPATPEGSYSHPDPSAADGATRRGRRIRGESACRPWSWVSGTCAAGRRGLARTWAKDPRMPGRKALLARRSLVDGGEWKEAVMKASEIMSRPVSRVRPEEDLRDAAVLMADRGFAALPVVDEDGQVVGMLSESDVLRHAADMSDRAVAQAMTTSVTGRPPGRTVRNRVGPTRSTTPCTVVMGPVWRFAGTFCVGHATFSAPGPSSWVRSLGRLEVG</sequence>
<name>A0ABW3MF00_9PSEU</name>
<dbReference type="PROSITE" id="PS51371">
    <property type="entry name" value="CBS"/>
    <property type="match status" value="1"/>
</dbReference>
<evidence type="ECO:0000313" key="5">
    <source>
        <dbReference type="EMBL" id="MFD1048687.1"/>
    </source>
</evidence>
<gene>
    <name evidence="5" type="ORF">ACFQ1S_25735</name>
</gene>
<dbReference type="SUPFAM" id="SSF54631">
    <property type="entry name" value="CBS-domain pair"/>
    <property type="match status" value="1"/>
</dbReference>
<dbReference type="EMBL" id="JBHTIS010001739">
    <property type="protein sequence ID" value="MFD1048687.1"/>
    <property type="molecule type" value="Genomic_DNA"/>
</dbReference>
<evidence type="ECO:0000259" key="4">
    <source>
        <dbReference type="PROSITE" id="PS51371"/>
    </source>
</evidence>
<reference evidence="6" key="1">
    <citation type="journal article" date="2019" name="Int. J. Syst. Evol. Microbiol.">
        <title>The Global Catalogue of Microorganisms (GCM) 10K type strain sequencing project: providing services to taxonomists for standard genome sequencing and annotation.</title>
        <authorList>
            <consortium name="The Broad Institute Genomics Platform"/>
            <consortium name="The Broad Institute Genome Sequencing Center for Infectious Disease"/>
            <person name="Wu L."/>
            <person name="Ma J."/>
        </authorList>
    </citation>
    <scope>NUCLEOTIDE SEQUENCE [LARGE SCALE GENOMIC DNA]</scope>
    <source>
        <strain evidence="6">JCM 31486</strain>
    </source>
</reference>